<evidence type="ECO:0000259" key="5">
    <source>
        <dbReference type="PROSITE" id="PS50887"/>
    </source>
</evidence>
<feature type="transmembrane region" description="Helical" evidence="4">
    <location>
        <begin position="21"/>
        <end position="54"/>
    </location>
</feature>
<dbReference type="EMBL" id="CBTK010000059">
    <property type="protein sequence ID" value="CDH44112.1"/>
    <property type="molecule type" value="Genomic_DNA"/>
</dbReference>
<evidence type="ECO:0000313" key="7">
    <source>
        <dbReference type="Proteomes" id="UP000019184"/>
    </source>
</evidence>
<sequence length="263" mass="29418">MYSPNPSCESQENLQEEVICTLFYLIPIAIVTWFGGRLLGIVVAIVNALAWAFADSSSGHTYSHTAIFYWNSTVVFGIFLVLTLLLSVLKDALEKQTALAFTDYLTGALNRRAFSDLLQMEIDRSKRYKHPFTVAYIDIDNFKQLNDKFGHRAGDLVLCTVADLARTQLRSTDLCARLGGDEFALFFPESGQEAAQIITSKIQLCLLGEMEKNKWPVTFSIGVLTFIDNIPHTVDEVIDLSDSLMYAVKNNGKDAIRYSIYTG</sequence>
<dbReference type="GO" id="GO:0052621">
    <property type="term" value="F:diguanylate cyclase activity"/>
    <property type="evidence" value="ECO:0007669"/>
    <property type="project" value="UniProtKB-EC"/>
</dbReference>
<keyword evidence="4" id="KW-0472">Membrane</keyword>
<comment type="catalytic activity">
    <reaction evidence="3">
        <text>2 GTP = 3',3'-c-di-GMP + 2 diphosphate</text>
        <dbReference type="Rhea" id="RHEA:24898"/>
        <dbReference type="ChEBI" id="CHEBI:33019"/>
        <dbReference type="ChEBI" id="CHEBI:37565"/>
        <dbReference type="ChEBI" id="CHEBI:58805"/>
        <dbReference type="EC" id="2.7.7.65"/>
    </reaction>
</comment>
<dbReference type="NCBIfam" id="TIGR00254">
    <property type="entry name" value="GGDEF"/>
    <property type="match status" value="1"/>
</dbReference>
<dbReference type="InterPro" id="IPR038318">
    <property type="entry name" value="KdpD_sf"/>
</dbReference>
<dbReference type="Pfam" id="PF00990">
    <property type="entry name" value="GGDEF"/>
    <property type="match status" value="1"/>
</dbReference>
<reference evidence="6 7" key="1">
    <citation type="journal article" date="2014" name="ISME J.">
        <title>Candidatus Competibacter-lineage genomes retrieved from metagenomes reveal functional metabolic diversity.</title>
        <authorList>
            <person name="McIlroy S.J."/>
            <person name="Albertsen M."/>
            <person name="Andresen E.K."/>
            <person name="Saunders A.M."/>
            <person name="Kristiansen R."/>
            <person name="Stokholm-Bjerregaard M."/>
            <person name="Nielsen K.L."/>
            <person name="Nielsen P.H."/>
        </authorList>
    </citation>
    <scope>NUCLEOTIDE SEQUENCE [LARGE SCALE GENOMIC DNA]</scope>
    <source>
        <strain evidence="6 7">Run_B_J11</strain>
    </source>
</reference>
<feature type="transmembrane region" description="Helical" evidence="4">
    <location>
        <begin position="66"/>
        <end position="89"/>
    </location>
</feature>
<dbReference type="InterPro" id="IPR000160">
    <property type="entry name" value="GGDEF_dom"/>
</dbReference>
<dbReference type="OrthoDB" id="9773156at2"/>
<dbReference type="EC" id="2.7.7.65" evidence="2"/>
<dbReference type="FunFam" id="3.30.70.270:FF:000001">
    <property type="entry name" value="Diguanylate cyclase domain protein"/>
    <property type="match status" value="1"/>
</dbReference>
<dbReference type="InterPro" id="IPR050469">
    <property type="entry name" value="Diguanylate_Cyclase"/>
</dbReference>
<name>A0A7U7J2G5_9GAMM</name>
<dbReference type="PROSITE" id="PS50887">
    <property type="entry name" value="GGDEF"/>
    <property type="match status" value="1"/>
</dbReference>
<evidence type="ECO:0000256" key="4">
    <source>
        <dbReference type="SAM" id="Phobius"/>
    </source>
</evidence>
<dbReference type="CDD" id="cd01949">
    <property type="entry name" value="GGDEF"/>
    <property type="match status" value="1"/>
</dbReference>
<gene>
    <name evidence="6" type="ORF">BN874_1510010</name>
</gene>
<keyword evidence="4" id="KW-0812">Transmembrane</keyword>
<evidence type="ECO:0000313" key="6">
    <source>
        <dbReference type="EMBL" id="CDH44112.1"/>
    </source>
</evidence>
<dbReference type="Proteomes" id="UP000019184">
    <property type="component" value="Unassembled WGS sequence"/>
</dbReference>
<protein>
    <recommendedName>
        <fullName evidence="2">diguanylate cyclase</fullName>
        <ecNumber evidence="2">2.7.7.65</ecNumber>
    </recommendedName>
</protein>
<dbReference type="Gene3D" id="3.30.70.270">
    <property type="match status" value="1"/>
</dbReference>
<accession>A0A7U7J2G5</accession>
<comment type="caution">
    <text evidence="6">The sequence shown here is derived from an EMBL/GenBank/DDBJ whole genome shotgun (WGS) entry which is preliminary data.</text>
</comment>
<dbReference type="SUPFAM" id="SSF55073">
    <property type="entry name" value="Nucleotide cyclase"/>
    <property type="match status" value="1"/>
</dbReference>
<evidence type="ECO:0000256" key="3">
    <source>
        <dbReference type="ARBA" id="ARBA00034247"/>
    </source>
</evidence>
<dbReference type="PANTHER" id="PTHR45138">
    <property type="entry name" value="REGULATORY COMPONENTS OF SENSORY TRANSDUCTION SYSTEM"/>
    <property type="match status" value="1"/>
</dbReference>
<feature type="domain" description="GGDEF" evidence="5">
    <location>
        <begin position="130"/>
        <end position="261"/>
    </location>
</feature>
<evidence type="ECO:0000256" key="1">
    <source>
        <dbReference type="ARBA" id="ARBA00001946"/>
    </source>
</evidence>
<organism evidence="6 7">
    <name type="scientific">Candidatus Contendobacter odensis Run_B_J11</name>
    <dbReference type="NCBI Taxonomy" id="1400861"/>
    <lineage>
        <taxon>Bacteria</taxon>
        <taxon>Pseudomonadati</taxon>
        <taxon>Pseudomonadota</taxon>
        <taxon>Gammaproteobacteria</taxon>
        <taxon>Candidatus Competibacteraceae</taxon>
        <taxon>Candidatus Contendibacter</taxon>
    </lineage>
</organism>
<dbReference type="Gene3D" id="1.20.120.620">
    <property type="entry name" value="Backbone structure of the membrane domain of e. Coli histidine kinase receptor kdpd"/>
    <property type="match status" value="1"/>
</dbReference>
<keyword evidence="4" id="KW-1133">Transmembrane helix</keyword>
<dbReference type="AlphaFoldDB" id="A0A7U7J2G5"/>
<dbReference type="PANTHER" id="PTHR45138:SF9">
    <property type="entry name" value="DIGUANYLATE CYCLASE DGCM-RELATED"/>
    <property type="match status" value="1"/>
</dbReference>
<keyword evidence="7" id="KW-1185">Reference proteome</keyword>
<comment type="cofactor">
    <cofactor evidence="1">
        <name>Mg(2+)</name>
        <dbReference type="ChEBI" id="CHEBI:18420"/>
    </cofactor>
</comment>
<dbReference type="InterPro" id="IPR029787">
    <property type="entry name" value="Nucleotide_cyclase"/>
</dbReference>
<dbReference type="SMART" id="SM00267">
    <property type="entry name" value="GGDEF"/>
    <property type="match status" value="1"/>
</dbReference>
<evidence type="ECO:0000256" key="2">
    <source>
        <dbReference type="ARBA" id="ARBA00012528"/>
    </source>
</evidence>
<proteinExistence type="predicted"/>
<dbReference type="InterPro" id="IPR043128">
    <property type="entry name" value="Rev_trsase/Diguanyl_cyclase"/>
</dbReference>